<proteinExistence type="predicted"/>
<evidence type="ECO:0000313" key="1">
    <source>
        <dbReference type="EMBL" id="MBX60117.1"/>
    </source>
</evidence>
<name>A0A2P2PZF2_RHIMU</name>
<sequence>MFMLRSFLLGFL</sequence>
<reference evidence="1" key="1">
    <citation type="submission" date="2018-02" db="EMBL/GenBank/DDBJ databases">
        <title>Rhizophora mucronata_Transcriptome.</title>
        <authorList>
            <person name="Meera S.P."/>
            <person name="Sreeshan A."/>
            <person name="Augustine A."/>
        </authorList>
    </citation>
    <scope>NUCLEOTIDE SEQUENCE</scope>
    <source>
        <tissue evidence="1">Leaf</tissue>
    </source>
</reference>
<accession>A0A2P2PZF2</accession>
<organism evidence="1">
    <name type="scientific">Rhizophora mucronata</name>
    <name type="common">Asiatic mangrove</name>
    <dbReference type="NCBI Taxonomy" id="61149"/>
    <lineage>
        <taxon>Eukaryota</taxon>
        <taxon>Viridiplantae</taxon>
        <taxon>Streptophyta</taxon>
        <taxon>Embryophyta</taxon>
        <taxon>Tracheophyta</taxon>
        <taxon>Spermatophyta</taxon>
        <taxon>Magnoliopsida</taxon>
        <taxon>eudicotyledons</taxon>
        <taxon>Gunneridae</taxon>
        <taxon>Pentapetalae</taxon>
        <taxon>rosids</taxon>
        <taxon>fabids</taxon>
        <taxon>Malpighiales</taxon>
        <taxon>Rhizophoraceae</taxon>
        <taxon>Rhizophora</taxon>
    </lineage>
</organism>
<protein>
    <submittedName>
        <fullName evidence="1">Uncharacterized protein</fullName>
    </submittedName>
</protein>
<dbReference type="EMBL" id="GGEC01079633">
    <property type="protein sequence ID" value="MBX60117.1"/>
    <property type="molecule type" value="Transcribed_RNA"/>
</dbReference>